<evidence type="ECO:0000313" key="1">
    <source>
        <dbReference type="EMBL" id="KAJ9064288.1"/>
    </source>
</evidence>
<protein>
    <submittedName>
        <fullName evidence="1">Suppressor of disruption of TFIIS protein</fullName>
    </submittedName>
</protein>
<comment type="caution">
    <text evidence="1">The sequence shown here is derived from an EMBL/GenBank/DDBJ whole genome shotgun (WGS) entry which is preliminary data.</text>
</comment>
<accession>A0ACC2SPR7</accession>
<evidence type="ECO:0000313" key="2">
    <source>
        <dbReference type="Proteomes" id="UP001165960"/>
    </source>
</evidence>
<sequence length="255" mass="28787">MMTVSELRGIQADLPLKTVAYDGTGEGLDPSPGDEKVFFFDIDNCLYDIETGISDMMTERIAAYGERIGIPKDKVADLTLGYYKSYGLAVRGFIMHHDIDPNHYDLHVDQSLPLETILKPDLNIRKMLLRLNMKKWAFTNANRPHAEKVLRLLGIHDLFDGLTYCDYSQPGFSCKPELNAYYRAMGDANVKRPELCYFVDDSPKNLNAARQLGWNTIHVVGSKGTVPESFVNDSHLVIRTIDELPSIIPSLFEKV</sequence>
<organism evidence="1 2">
    <name type="scientific">Entomophthora muscae</name>
    <dbReference type="NCBI Taxonomy" id="34485"/>
    <lineage>
        <taxon>Eukaryota</taxon>
        <taxon>Fungi</taxon>
        <taxon>Fungi incertae sedis</taxon>
        <taxon>Zoopagomycota</taxon>
        <taxon>Entomophthoromycotina</taxon>
        <taxon>Entomophthoromycetes</taxon>
        <taxon>Entomophthorales</taxon>
        <taxon>Entomophthoraceae</taxon>
        <taxon>Entomophthora</taxon>
    </lineage>
</organism>
<dbReference type="EMBL" id="QTSX02004498">
    <property type="protein sequence ID" value="KAJ9064288.1"/>
    <property type="molecule type" value="Genomic_DNA"/>
</dbReference>
<reference evidence="1" key="1">
    <citation type="submission" date="2022-04" db="EMBL/GenBank/DDBJ databases">
        <title>Genome of the entomopathogenic fungus Entomophthora muscae.</title>
        <authorList>
            <person name="Elya C."/>
            <person name="Lovett B.R."/>
            <person name="Lee E."/>
            <person name="Macias A.M."/>
            <person name="Hajek A.E."/>
            <person name="De Bivort B.L."/>
            <person name="Kasson M.T."/>
            <person name="De Fine Licht H.H."/>
            <person name="Stajich J.E."/>
        </authorList>
    </citation>
    <scope>NUCLEOTIDE SEQUENCE</scope>
    <source>
        <strain evidence="1">Berkeley</strain>
    </source>
</reference>
<keyword evidence="2" id="KW-1185">Reference proteome</keyword>
<proteinExistence type="predicted"/>
<gene>
    <name evidence="1" type="primary">SDT1_2</name>
    <name evidence="1" type="ORF">DSO57_1032113</name>
</gene>
<dbReference type="Proteomes" id="UP001165960">
    <property type="component" value="Unassembled WGS sequence"/>
</dbReference>
<name>A0ACC2SPR7_9FUNG</name>